<protein>
    <submittedName>
        <fullName evidence="1">Uncharacterized protein</fullName>
    </submittedName>
</protein>
<dbReference type="PANTHER" id="PTHR43752:SF2">
    <property type="entry name" value="BNR_ASP-BOX REPEAT FAMILY PROTEIN"/>
    <property type="match status" value="1"/>
</dbReference>
<reference evidence="2" key="1">
    <citation type="submission" date="2020-01" db="EMBL/GenBank/DDBJ databases">
        <title>Phosphoaccumulans saitamaens gen. nov., sp. nov., a polyphosphate accumulating bacterium isolated from surface river water.</title>
        <authorList>
            <person name="Watanabe K."/>
            <person name="Suda W."/>
        </authorList>
    </citation>
    <scope>NUCLEOTIDE SEQUENCE [LARGE SCALE GENOMIC DNA]</scope>
    <source>
        <strain evidence="2">ICHIAU1</strain>
    </source>
</reference>
<dbReference type="SUPFAM" id="SSF50939">
    <property type="entry name" value="Sialidases"/>
    <property type="match status" value="1"/>
</dbReference>
<dbReference type="InterPro" id="IPR036278">
    <property type="entry name" value="Sialidase_sf"/>
</dbReference>
<evidence type="ECO:0000313" key="2">
    <source>
        <dbReference type="Proteomes" id="UP000463961"/>
    </source>
</evidence>
<dbReference type="CDD" id="cd15482">
    <property type="entry name" value="Sialidase_non-viral"/>
    <property type="match status" value="1"/>
</dbReference>
<accession>A0A679I4G0</accession>
<evidence type="ECO:0000313" key="1">
    <source>
        <dbReference type="EMBL" id="BBU69394.1"/>
    </source>
</evidence>
<dbReference type="Proteomes" id="UP000463961">
    <property type="component" value="Chromosome"/>
</dbReference>
<dbReference type="Gene3D" id="2.120.10.10">
    <property type="match status" value="1"/>
</dbReference>
<dbReference type="EMBL" id="AP022345">
    <property type="protein sequence ID" value="BBU69394.1"/>
    <property type="molecule type" value="Genomic_DNA"/>
</dbReference>
<dbReference type="Pfam" id="PF13088">
    <property type="entry name" value="BNR_2"/>
    <property type="match status" value="1"/>
</dbReference>
<dbReference type="AlphaFoldDB" id="A0A679I4G0"/>
<name>A0A679I4G0_9RHOO</name>
<gene>
    <name evidence="1" type="ORF">ICHIAU1_16770</name>
</gene>
<dbReference type="OrthoDB" id="41724at2"/>
<sequence>MLNRWFPSLVFVLGLLAVLATNTLPEPPQFAQPESAHAALAAKQAAALPASFVWSDLPRPTPSAHAATLAEVLPGDAAFAATAGQRLAPVQLIAAWFGGSREGAADVSLYQSEWRVDASWSPAHEIMTRQKAERELGRNIRKLGNPLIVTEPGRLHLFFVSVSYGGWAGSAINRSQSTDGGTNWQPAQRIVTSPFFNLSTLVRNQGAWLTDGSLGLPVYHEFVNKHGEWLRLNPEGRVLAKERMPMPRATLQPAVVALDGQHAVAALRDAGPGENQVQWSETRDAGRSWQGSSARAIPNPNSAVAMIGLRDGTLLMACNPIGGNRNRLALLRSSDQGSTWTLAHVVEESANDRDEFSYPALIQDSTGTIHLVYTWMRQGIRHAHFTQAWLNAAGNPNAPAVPR</sequence>
<organism evidence="1 2">
    <name type="scientific">Fluviibacter phosphoraccumulans</name>
    <dbReference type="NCBI Taxonomy" id="1751046"/>
    <lineage>
        <taxon>Bacteria</taxon>
        <taxon>Pseudomonadati</taxon>
        <taxon>Pseudomonadota</taxon>
        <taxon>Betaproteobacteria</taxon>
        <taxon>Rhodocyclales</taxon>
        <taxon>Fluviibacteraceae</taxon>
        <taxon>Fluviibacter</taxon>
    </lineage>
</organism>
<keyword evidence="2" id="KW-1185">Reference proteome</keyword>
<dbReference type="PANTHER" id="PTHR43752">
    <property type="entry name" value="BNR/ASP-BOX REPEAT FAMILY PROTEIN"/>
    <property type="match status" value="1"/>
</dbReference>
<dbReference type="InterPro" id="IPR011040">
    <property type="entry name" value="Sialidase"/>
</dbReference>
<dbReference type="RefSeq" id="WP_162049894.1">
    <property type="nucleotide sequence ID" value="NZ_AP019011.1"/>
</dbReference>
<proteinExistence type="predicted"/>